<comment type="caution">
    <text evidence="8">The sequence shown here is derived from an EMBL/GenBank/DDBJ whole genome shotgun (WGS) entry which is preliminary data.</text>
</comment>
<feature type="region of interest" description="Disordered" evidence="7">
    <location>
        <begin position="603"/>
        <end position="698"/>
    </location>
</feature>
<dbReference type="EMBL" id="BABT02000139">
    <property type="protein sequence ID" value="GAA97774.1"/>
    <property type="molecule type" value="Genomic_DNA"/>
</dbReference>
<dbReference type="HOGENOM" id="CLU_002697_0_0_1"/>
<feature type="coiled-coil region" evidence="6">
    <location>
        <begin position="1214"/>
        <end position="1360"/>
    </location>
</feature>
<comment type="subcellular location">
    <subcellularLocation>
        <location evidence="1">Cytoplasm</location>
    </subcellularLocation>
</comment>
<keyword evidence="5 6" id="KW-0175">Coiled coil</keyword>
<dbReference type="SUPFAM" id="SSF117281">
    <property type="entry name" value="Kelch motif"/>
    <property type="match status" value="2"/>
</dbReference>
<feature type="compositionally biased region" description="Basic and acidic residues" evidence="7">
    <location>
        <begin position="1378"/>
        <end position="1393"/>
    </location>
</feature>
<keyword evidence="2" id="KW-0880">Kelch repeat</keyword>
<dbReference type="PANTHER" id="PTHR23244:SF456">
    <property type="entry name" value="MULTIPLE EPIDERMAL GROWTH FACTOR-LIKE DOMAINS PROTEIN 8"/>
    <property type="match status" value="1"/>
</dbReference>
<gene>
    <name evidence="8" type="primary">Mo04453</name>
    <name evidence="8" type="ORF">E5Q_04453</name>
</gene>
<feature type="region of interest" description="Disordered" evidence="7">
    <location>
        <begin position="184"/>
        <end position="208"/>
    </location>
</feature>
<evidence type="ECO:0000313" key="8">
    <source>
        <dbReference type="EMBL" id="GAA97774.1"/>
    </source>
</evidence>
<feature type="region of interest" description="Disordered" evidence="7">
    <location>
        <begin position="529"/>
        <end position="574"/>
    </location>
</feature>
<feature type="compositionally biased region" description="Basic residues" evidence="7">
    <location>
        <begin position="1"/>
        <end position="10"/>
    </location>
</feature>
<feature type="coiled-coil region" evidence="6">
    <location>
        <begin position="1087"/>
        <end position="1121"/>
    </location>
</feature>
<feature type="compositionally biased region" description="Low complexity" evidence="7">
    <location>
        <begin position="106"/>
        <end position="120"/>
    </location>
</feature>
<feature type="compositionally biased region" description="Polar residues" evidence="7">
    <location>
        <begin position="559"/>
        <end position="573"/>
    </location>
</feature>
<proteinExistence type="predicted"/>
<feature type="region of interest" description="Disordered" evidence="7">
    <location>
        <begin position="1370"/>
        <end position="1393"/>
    </location>
</feature>
<evidence type="ECO:0000256" key="3">
    <source>
        <dbReference type="ARBA" id="ARBA00022490"/>
    </source>
</evidence>
<feature type="compositionally biased region" description="Low complexity" evidence="7">
    <location>
        <begin position="619"/>
        <end position="638"/>
    </location>
</feature>
<accession>G7E4L4</accession>
<feature type="coiled-coil region" evidence="6">
    <location>
        <begin position="849"/>
        <end position="1037"/>
    </location>
</feature>
<evidence type="ECO:0000256" key="5">
    <source>
        <dbReference type="ARBA" id="ARBA00023054"/>
    </source>
</evidence>
<dbReference type="Proteomes" id="UP000009131">
    <property type="component" value="Unassembled WGS sequence"/>
</dbReference>
<dbReference type="GO" id="GO:0061245">
    <property type="term" value="P:establishment or maintenance of bipolar cell polarity"/>
    <property type="evidence" value="ECO:0007669"/>
    <property type="project" value="TreeGrafter"/>
</dbReference>
<evidence type="ECO:0000256" key="1">
    <source>
        <dbReference type="ARBA" id="ARBA00004496"/>
    </source>
</evidence>
<evidence type="ECO:0000256" key="2">
    <source>
        <dbReference type="ARBA" id="ARBA00022441"/>
    </source>
</evidence>
<dbReference type="OrthoDB" id="45365at2759"/>
<dbReference type="Pfam" id="PF24681">
    <property type="entry name" value="Kelch_KLHDC2_KLHL20_DRC7"/>
    <property type="match status" value="1"/>
</dbReference>
<dbReference type="PANTHER" id="PTHR23244">
    <property type="entry name" value="KELCH REPEAT DOMAIN"/>
    <property type="match status" value="1"/>
</dbReference>
<dbReference type="eggNOG" id="KOG0379">
    <property type="taxonomic scope" value="Eukaryota"/>
</dbReference>
<evidence type="ECO:0000313" key="9">
    <source>
        <dbReference type="Proteomes" id="UP000009131"/>
    </source>
</evidence>
<evidence type="ECO:0000256" key="6">
    <source>
        <dbReference type="SAM" id="Coils"/>
    </source>
</evidence>
<feature type="compositionally biased region" description="Polar residues" evidence="7">
    <location>
        <begin position="149"/>
        <end position="162"/>
    </location>
</feature>
<evidence type="ECO:0000256" key="4">
    <source>
        <dbReference type="ARBA" id="ARBA00022737"/>
    </source>
</evidence>
<feature type="coiled-coil region" evidence="6">
    <location>
        <begin position="1396"/>
        <end position="1423"/>
    </location>
</feature>
<keyword evidence="9" id="KW-1185">Reference proteome</keyword>
<keyword evidence="3" id="KW-0963">Cytoplasm</keyword>
<feature type="compositionally biased region" description="Polar residues" evidence="7">
    <location>
        <begin position="121"/>
        <end position="132"/>
    </location>
</feature>
<dbReference type="RefSeq" id="XP_014570346.1">
    <property type="nucleotide sequence ID" value="XM_014714860.1"/>
</dbReference>
<keyword evidence="4" id="KW-0677">Repeat</keyword>
<evidence type="ECO:0000256" key="7">
    <source>
        <dbReference type="SAM" id="MobiDB-lite"/>
    </source>
</evidence>
<organism evidence="8 9">
    <name type="scientific">Mixia osmundae (strain CBS 9802 / IAM 14324 / JCM 22182 / KY 12970)</name>
    <dbReference type="NCBI Taxonomy" id="764103"/>
    <lineage>
        <taxon>Eukaryota</taxon>
        <taxon>Fungi</taxon>
        <taxon>Dikarya</taxon>
        <taxon>Basidiomycota</taxon>
        <taxon>Pucciniomycotina</taxon>
        <taxon>Mixiomycetes</taxon>
        <taxon>Mixiales</taxon>
        <taxon>Mixiaceae</taxon>
        <taxon>Mixia</taxon>
    </lineage>
</organism>
<reference evidence="8 9" key="1">
    <citation type="journal article" date="2011" name="J. Gen. Appl. Microbiol.">
        <title>Draft genome sequencing of the enigmatic basidiomycete Mixia osmundae.</title>
        <authorList>
            <person name="Nishida H."/>
            <person name="Nagatsuka Y."/>
            <person name="Sugiyama J."/>
        </authorList>
    </citation>
    <scope>NUCLEOTIDE SEQUENCE [LARGE SCALE GENOMIC DNA]</scope>
    <source>
        <strain evidence="9">CBS 9802 / IAM 14324 / JCM 22182 / KY 12970</strain>
    </source>
</reference>
<dbReference type="InterPro" id="IPR015915">
    <property type="entry name" value="Kelch-typ_b-propeller"/>
</dbReference>
<dbReference type="Gene3D" id="2.120.10.80">
    <property type="entry name" value="Kelch-type beta propeller"/>
    <property type="match status" value="2"/>
</dbReference>
<name>G7E4L4_MIXOS</name>
<dbReference type="GO" id="GO:0051285">
    <property type="term" value="C:cell cortex of cell tip"/>
    <property type="evidence" value="ECO:0007669"/>
    <property type="project" value="TreeGrafter"/>
</dbReference>
<dbReference type="OMA" id="CIGYIPA"/>
<sequence length="1471" mass="159323">MSFFSSKKKKESALNTSGGAPSSAANTAPAQPPSNANTTGIPASRTSHDLAASPPTHVVSQLGNPSSQTQGGRTLSHPSSASQMGALPLPGQGGMPARNGVPSNRATMPPGAGPPTAQMMQPNSQYARQSALPSGAVGGQPGAPGYNSLPANATKPLSNAVPSQGKGAPSIVYPWSQRSLHLLPISPFPDGSPPNAAKATARQPSPMPFPRYGHSVNPLAAPGSGDIYVFGGLVADQVKNDLYVLQANPNSTSTPGLDKGAPGTLSVGLVETRGEIPGPRVGHASVGVGNVLIIWGGDTKQSPDDIQDDGLYLLNLSTREWTRVKVAGPAPEGRYGHAAAMVGSRFYVFGGQKDDGEFLNDMWSFDLQNLKTGMPRWQEVRYADIESAPPRRTGHTSITHGDCIYIFGGTDGQYHYNDTWSFDTITTKWTELSCIGYIPVPREGHAATLVDDVMYVFGGRGVDGKDLEDLAAFRITNQRWYMFQNMGPAPSGRSGHAMATWQNKVFVLGGESYTTQRADDPGLVHVLDTGKIKYPPDNSRQSQSAATRKSTVPGAAPSRTISPTTTTNETQASLPPAVSSAAIAGAAAVGAGGVATAAAAHTGRTASIDSSSYARQRQESAQSYTSQQSQSRVQTSPTAKKAGSISIPGAMPEEDSSVETGHRSGGEQSNHSASPRPGDKRSLPNGVQNQASSRLDRGAEEFATQSQPLAQVAPPADAFYYSPNQSTVATSSRELETLRNKDKWMRAALSDATARGFVTDPSNLDEDVSAPGESRSTARAVEMLLALRQELASVKTHANERVEAEQRKTAEALRARETAIQDAAYYRTKALSYESGSAGDVNKIDRERNAAVERKAIEAVQTRNALERDLKQLQIELDNERKLRLTAEDIAHDADTRANHATTSHSSLAQQHQTLQELLRQHETDLHDHKSQVAMLTSSSRGLEASHAEVSAKLADRNETIEKYIDTVQQAQNTVETSNARATELEALWEKTRAELAQANVRVQQLETELQNSTAYAADAVARHEESQRALNALQNDHQSMLAMSTSHMTDLVTSHREMASRAMTVHEHEARISAVAAEAASLKSLHEESLGRADNAQKELNVLRQQYIELDSQLHATRAELAATKARHATALTQAAQTRKSLAERELETEQHRANAEEAHGRVTLLQNLMADHGISPDEPSNGTKAQADARIIELESHLNDRENAHRNLSALHADVTDRAAKVEEELSALGERHRQLEGTHLKAVSYVKGTEKMLRRMKDELSKYKERNAQLEAQIAQQTPTSEYESQIQNLRSQLADVQIQSQRTVDDHGRLQAQMRGLQSQHESALSQHREESAQEIERLQTELQTLQDATSSLRYELDAAHNANSDLRSQLSHRGLDASKRSSGDKGLADALRSAEGKIDWLEQQNGHLEQRCGEYEAKINLLLDHLDSSDQHEGIDSPELSMSSLRQSTHDWHDLNDRRMNGQAKH</sequence>
<feature type="compositionally biased region" description="Polar residues" evidence="7">
    <location>
        <begin position="58"/>
        <end position="83"/>
    </location>
</feature>
<feature type="compositionally biased region" description="Polar residues" evidence="7">
    <location>
        <begin position="538"/>
        <end position="550"/>
    </location>
</feature>
<dbReference type="InParanoid" id="G7E4L4"/>
<dbReference type="FunCoup" id="G7E4L4">
    <property type="interactions" value="5"/>
</dbReference>
<dbReference type="FunFam" id="2.120.10.80:FF:000049">
    <property type="entry name" value="Cell polarity protein (Tea1)"/>
    <property type="match status" value="1"/>
</dbReference>
<reference evidence="8 9" key="2">
    <citation type="journal article" date="2012" name="Open Biol.">
        <title>Characteristics of nucleosomes and linker DNA regions on the genome of the basidiomycete Mixia osmundae revealed by mono- and dinucleosome mapping.</title>
        <authorList>
            <person name="Nishida H."/>
            <person name="Kondo S."/>
            <person name="Matsumoto T."/>
            <person name="Suzuki Y."/>
            <person name="Yoshikawa H."/>
            <person name="Taylor T.D."/>
            <person name="Sugiyama J."/>
        </authorList>
    </citation>
    <scope>NUCLEOTIDE SEQUENCE [LARGE SCALE GENOMIC DNA]</scope>
    <source>
        <strain evidence="9">CBS 9802 / IAM 14324 / JCM 22182 / KY 12970</strain>
    </source>
</reference>
<feature type="region of interest" description="Disordered" evidence="7">
    <location>
        <begin position="1"/>
        <end position="168"/>
    </location>
</feature>
<feature type="compositionally biased region" description="Polar residues" evidence="7">
    <location>
        <begin position="13"/>
        <end position="45"/>
    </location>
</feature>
<dbReference type="STRING" id="764103.G7E4L4"/>
<protein>
    <submittedName>
        <fullName evidence="8">Uncharacterized protein</fullName>
    </submittedName>
</protein>